<dbReference type="GO" id="GO:0008703">
    <property type="term" value="F:5-amino-6-(5-phosphoribosylamino)uracil reductase activity"/>
    <property type="evidence" value="ECO:0007669"/>
    <property type="project" value="InterPro"/>
</dbReference>
<dbReference type="PANTHER" id="PTHR38011">
    <property type="entry name" value="DIHYDROFOLATE REDUCTASE FAMILY PROTEIN (AFU_ORTHOLOGUE AFUA_8G06820)"/>
    <property type="match status" value="1"/>
</dbReference>
<dbReference type="RefSeq" id="WP_211466019.1">
    <property type="nucleotide sequence ID" value="NZ_JAGSXH010000017.1"/>
</dbReference>
<proteinExistence type="predicted"/>
<organism evidence="2 3">
    <name type="scientific">Actinocrinis puniceicyclus</name>
    <dbReference type="NCBI Taxonomy" id="977794"/>
    <lineage>
        <taxon>Bacteria</taxon>
        <taxon>Bacillati</taxon>
        <taxon>Actinomycetota</taxon>
        <taxon>Actinomycetes</taxon>
        <taxon>Catenulisporales</taxon>
        <taxon>Actinospicaceae</taxon>
        <taxon>Actinocrinis</taxon>
    </lineage>
</organism>
<dbReference type="EMBL" id="JAGSXH010000017">
    <property type="protein sequence ID" value="MBS2962871.1"/>
    <property type="molecule type" value="Genomic_DNA"/>
</dbReference>
<name>A0A8J8BC91_9ACTN</name>
<feature type="domain" description="Bacterial bifunctional deaminase-reductase C-terminal" evidence="1">
    <location>
        <begin position="3"/>
        <end position="180"/>
    </location>
</feature>
<dbReference type="InterPro" id="IPR050765">
    <property type="entry name" value="Riboflavin_Biosynth_HTPR"/>
</dbReference>
<evidence type="ECO:0000259" key="1">
    <source>
        <dbReference type="Pfam" id="PF01872"/>
    </source>
</evidence>
<dbReference type="Proteomes" id="UP000677913">
    <property type="component" value="Unassembled WGS sequence"/>
</dbReference>
<sequence length="190" mass="21368">MGKIVVSENVSLDGAFEDPTDSRFGGWLSRIGEKDRQAWAQVQFEEARRCEALLMGGRSYTWFAERWVTRGDEWAQRLRSLPKYVVSSTLEVLDWENTTLLKGDMAKEVAKLKQDVTGEIVVYGSGRLVKALVEQDLVDELRLMVYPVVVGVGGRRLLAETSTSGRMRLVDSRTVGDGLAYLAYEFPRDA</sequence>
<evidence type="ECO:0000313" key="2">
    <source>
        <dbReference type="EMBL" id="MBS2962871.1"/>
    </source>
</evidence>
<gene>
    <name evidence="2" type="ORF">KGA66_07445</name>
</gene>
<dbReference type="AlphaFoldDB" id="A0A8J8BC91"/>
<dbReference type="SUPFAM" id="SSF53597">
    <property type="entry name" value="Dihydrofolate reductase-like"/>
    <property type="match status" value="1"/>
</dbReference>
<keyword evidence="3" id="KW-1185">Reference proteome</keyword>
<dbReference type="Gene3D" id="3.40.430.10">
    <property type="entry name" value="Dihydrofolate Reductase, subunit A"/>
    <property type="match status" value="1"/>
</dbReference>
<evidence type="ECO:0000313" key="3">
    <source>
        <dbReference type="Proteomes" id="UP000677913"/>
    </source>
</evidence>
<accession>A0A8J8BC91</accession>
<reference evidence="2" key="1">
    <citation type="submission" date="2021-04" db="EMBL/GenBank/DDBJ databases">
        <title>Genome based classification of Actinospica acidithermotolerans sp. nov., an actinobacterium isolated from an Indonesian hot spring.</title>
        <authorList>
            <person name="Kusuma A.B."/>
            <person name="Putra K.E."/>
            <person name="Nafisah S."/>
            <person name="Loh J."/>
            <person name="Nouioui I."/>
            <person name="Goodfellow M."/>
        </authorList>
    </citation>
    <scope>NUCLEOTIDE SEQUENCE</scope>
    <source>
        <strain evidence="2">DSM 45618</strain>
    </source>
</reference>
<comment type="caution">
    <text evidence="2">The sequence shown here is derived from an EMBL/GenBank/DDBJ whole genome shotgun (WGS) entry which is preliminary data.</text>
</comment>
<dbReference type="GO" id="GO:0009231">
    <property type="term" value="P:riboflavin biosynthetic process"/>
    <property type="evidence" value="ECO:0007669"/>
    <property type="project" value="InterPro"/>
</dbReference>
<dbReference type="PANTHER" id="PTHR38011:SF11">
    <property type="entry name" value="2,5-DIAMINO-6-RIBOSYLAMINO-4(3H)-PYRIMIDINONE 5'-PHOSPHATE REDUCTASE"/>
    <property type="match status" value="1"/>
</dbReference>
<dbReference type="InterPro" id="IPR024072">
    <property type="entry name" value="DHFR-like_dom_sf"/>
</dbReference>
<dbReference type="InterPro" id="IPR002734">
    <property type="entry name" value="RibDG_C"/>
</dbReference>
<protein>
    <submittedName>
        <fullName evidence="2">Dihydrofolate reductase family protein</fullName>
    </submittedName>
</protein>
<dbReference type="Pfam" id="PF01872">
    <property type="entry name" value="RibD_C"/>
    <property type="match status" value="1"/>
</dbReference>